<protein>
    <recommendedName>
        <fullName evidence="3">Retrotransposon protein, putative, unclassified</fullName>
    </recommendedName>
</protein>
<evidence type="ECO:0000313" key="2">
    <source>
        <dbReference type="Proteomes" id="UP000007015"/>
    </source>
</evidence>
<reference evidence="1 2" key="1">
    <citation type="journal article" date="2005" name="PLoS Biol.">
        <title>The genomes of Oryza sativa: a history of duplications.</title>
        <authorList>
            <person name="Yu J."/>
            <person name="Wang J."/>
            <person name="Lin W."/>
            <person name="Li S."/>
            <person name="Li H."/>
            <person name="Zhou J."/>
            <person name="Ni P."/>
            <person name="Dong W."/>
            <person name="Hu S."/>
            <person name="Zeng C."/>
            <person name="Zhang J."/>
            <person name="Zhang Y."/>
            <person name="Li R."/>
            <person name="Xu Z."/>
            <person name="Li S."/>
            <person name="Li X."/>
            <person name="Zheng H."/>
            <person name="Cong L."/>
            <person name="Lin L."/>
            <person name="Yin J."/>
            <person name="Geng J."/>
            <person name="Li G."/>
            <person name="Shi J."/>
            <person name="Liu J."/>
            <person name="Lv H."/>
            <person name="Li J."/>
            <person name="Wang J."/>
            <person name="Deng Y."/>
            <person name="Ran L."/>
            <person name="Shi X."/>
            <person name="Wang X."/>
            <person name="Wu Q."/>
            <person name="Li C."/>
            <person name="Ren X."/>
            <person name="Wang J."/>
            <person name="Wang X."/>
            <person name="Li D."/>
            <person name="Liu D."/>
            <person name="Zhang X."/>
            <person name="Ji Z."/>
            <person name="Zhao W."/>
            <person name="Sun Y."/>
            <person name="Zhang Z."/>
            <person name="Bao J."/>
            <person name="Han Y."/>
            <person name="Dong L."/>
            <person name="Ji J."/>
            <person name="Chen P."/>
            <person name="Wu S."/>
            <person name="Liu J."/>
            <person name="Xiao Y."/>
            <person name="Bu D."/>
            <person name="Tan J."/>
            <person name="Yang L."/>
            <person name="Ye C."/>
            <person name="Zhang J."/>
            <person name="Xu J."/>
            <person name="Zhou Y."/>
            <person name="Yu Y."/>
            <person name="Zhang B."/>
            <person name="Zhuang S."/>
            <person name="Wei H."/>
            <person name="Liu B."/>
            <person name="Lei M."/>
            <person name="Yu H."/>
            <person name="Li Y."/>
            <person name="Xu H."/>
            <person name="Wei S."/>
            <person name="He X."/>
            <person name="Fang L."/>
            <person name="Zhang Z."/>
            <person name="Zhang Y."/>
            <person name="Huang X."/>
            <person name="Su Z."/>
            <person name="Tong W."/>
            <person name="Li J."/>
            <person name="Tong Z."/>
            <person name="Li S."/>
            <person name="Ye J."/>
            <person name="Wang L."/>
            <person name="Fang L."/>
            <person name="Lei T."/>
            <person name="Chen C."/>
            <person name="Chen H."/>
            <person name="Xu Z."/>
            <person name="Li H."/>
            <person name="Huang H."/>
            <person name="Zhang F."/>
            <person name="Xu H."/>
            <person name="Li N."/>
            <person name="Zhao C."/>
            <person name="Li S."/>
            <person name="Dong L."/>
            <person name="Huang Y."/>
            <person name="Li L."/>
            <person name="Xi Y."/>
            <person name="Qi Q."/>
            <person name="Li W."/>
            <person name="Zhang B."/>
            <person name="Hu W."/>
            <person name="Zhang Y."/>
            <person name="Tian X."/>
            <person name="Jiao Y."/>
            <person name="Liang X."/>
            <person name="Jin J."/>
            <person name="Gao L."/>
            <person name="Zheng W."/>
            <person name="Hao B."/>
            <person name="Liu S."/>
            <person name="Wang W."/>
            <person name="Yuan L."/>
            <person name="Cao M."/>
            <person name="McDermott J."/>
            <person name="Samudrala R."/>
            <person name="Wang J."/>
            <person name="Wong G.K."/>
            <person name="Yang H."/>
        </authorList>
    </citation>
    <scope>NUCLEOTIDE SEQUENCE [LARGE SCALE GENOMIC DNA]</scope>
    <source>
        <strain evidence="2">cv. 93-11</strain>
    </source>
</reference>
<keyword evidence="2" id="KW-1185">Reference proteome</keyword>
<proteinExistence type="predicted"/>
<dbReference type="HOGENOM" id="CLU_563093_0_0_1"/>
<dbReference type="EMBL" id="CM000137">
    <property type="protein sequence ID" value="EAY83010.1"/>
    <property type="molecule type" value="Genomic_DNA"/>
</dbReference>
<dbReference type="Gramene" id="BGIOSGA036241-TA">
    <property type="protein sequence ID" value="BGIOSGA036241-PA"/>
    <property type="gene ID" value="BGIOSGA036241"/>
</dbReference>
<dbReference type="Pfam" id="PF14223">
    <property type="entry name" value="Retrotran_gag_2"/>
    <property type="match status" value="1"/>
</dbReference>
<dbReference type="PANTHER" id="PTHR47481:SF41">
    <property type="entry name" value="COPIA-LIKE POLYPROTEIN_RETROTRANSPOSON"/>
    <property type="match status" value="1"/>
</dbReference>
<evidence type="ECO:0008006" key="3">
    <source>
        <dbReference type="Google" id="ProtNLM"/>
    </source>
</evidence>
<accession>A2ZK76</accession>
<sequence>MATADDTASYTNSPTAAVLDSATDAAANAVRAAFQSPDGLSIAADTATIVADGAAAKASAAARQALSTFLASLPAPTPPVDVHAPTTTTTAMLPVGTSAPPSGEPATPVDLTALFAAAGLPPPGSAPAHYSWPKPSVLPGFPHGVHGSGPSHSAAPAPVLDPDTSAALHAQAISVLNVKALVPVTLDVAAANYTKWRGLFLVALGKYALTEHVLSDEHLPHRADWKQMDCVVLAWLYCTISADLLQEVLSVDTTARLVWITLEHQFLGNCEHRAITLTADFHHFQQGDLNVADFCNKLKAMADQLGDLGEPVKDRTLVLTALNGLSEQYSHFRSLVAMQQPFPCFAALRTQLHLEELPASSRSLGCGVPRRERHRLLQPQDWRPYLCTHLRFRRWEPRRWWRRRQWWRELPQIAVVAAEMAAGSKAAATAPQRLDRAASSPQQANLRSGLAHSIHGPALYICGRDPWAVASSGRDRCRPTLLVQL</sequence>
<organism evidence="1 2">
    <name type="scientific">Oryza sativa subsp. indica</name>
    <name type="common">Rice</name>
    <dbReference type="NCBI Taxonomy" id="39946"/>
    <lineage>
        <taxon>Eukaryota</taxon>
        <taxon>Viridiplantae</taxon>
        <taxon>Streptophyta</taxon>
        <taxon>Embryophyta</taxon>
        <taxon>Tracheophyta</taxon>
        <taxon>Spermatophyta</taxon>
        <taxon>Magnoliopsida</taxon>
        <taxon>Liliopsida</taxon>
        <taxon>Poales</taxon>
        <taxon>Poaceae</taxon>
        <taxon>BOP clade</taxon>
        <taxon>Oryzoideae</taxon>
        <taxon>Oryzeae</taxon>
        <taxon>Oryzinae</taxon>
        <taxon>Oryza</taxon>
        <taxon>Oryza sativa</taxon>
    </lineage>
</organism>
<dbReference type="Proteomes" id="UP000007015">
    <property type="component" value="Chromosome 12"/>
</dbReference>
<dbReference type="STRING" id="39946.A2ZK76"/>
<name>A2ZK76_ORYSI</name>
<dbReference type="PANTHER" id="PTHR47481">
    <property type="match status" value="1"/>
</dbReference>
<evidence type="ECO:0000313" key="1">
    <source>
        <dbReference type="EMBL" id="EAY83010.1"/>
    </source>
</evidence>
<dbReference type="AlphaFoldDB" id="A2ZK76"/>
<gene>
    <name evidence="1" type="ORF">OsI_38230</name>
</gene>
<dbReference type="OMA" id="VWITLEH"/>